<dbReference type="InterPro" id="IPR011078">
    <property type="entry name" value="PyrdxlP_homeostasis"/>
</dbReference>
<dbReference type="EMBL" id="UINC01076205">
    <property type="protein sequence ID" value="SVC15147.1"/>
    <property type="molecule type" value="Genomic_DNA"/>
</dbReference>
<dbReference type="Gene3D" id="3.20.20.10">
    <property type="entry name" value="Alanine racemase"/>
    <property type="match status" value="1"/>
</dbReference>
<dbReference type="PANTHER" id="PTHR10146:SF14">
    <property type="entry name" value="PYRIDOXAL PHOSPHATE HOMEOSTASIS PROTEIN"/>
    <property type="match status" value="1"/>
</dbReference>
<feature type="domain" description="Alanine racemase N-terminal" evidence="2">
    <location>
        <begin position="7"/>
        <end position="228"/>
    </location>
</feature>
<evidence type="ECO:0000256" key="1">
    <source>
        <dbReference type="ARBA" id="ARBA00022898"/>
    </source>
</evidence>
<keyword evidence="1" id="KW-0663">Pyridoxal phosphate</keyword>
<dbReference type="PANTHER" id="PTHR10146">
    <property type="entry name" value="PROLINE SYNTHETASE CO-TRANSCRIBED BACTERIAL HOMOLOG PROTEIN"/>
    <property type="match status" value="1"/>
</dbReference>
<dbReference type="SUPFAM" id="SSF51419">
    <property type="entry name" value="PLP-binding barrel"/>
    <property type="match status" value="1"/>
</dbReference>
<dbReference type="Pfam" id="PF01168">
    <property type="entry name" value="Ala_racemase_N"/>
    <property type="match status" value="1"/>
</dbReference>
<accession>A0A382JW15</accession>
<gene>
    <name evidence="3" type="ORF">METZ01_LOCUS268001</name>
</gene>
<dbReference type="FunFam" id="3.20.20.10:FF:000018">
    <property type="entry name" value="Pyridoxal phosphate homeostasis protein"/>
    <property type="match status" value="1"/>
</dbReference>
<proteinExistence type="inferred from homology"/>
<evidence type="ECO:0000259" key="2">
    <source>
        <dbReference type="Pfam" id="PF01168"/>
    </source>
</evidence>
<dbReference type="NCBIfam" id="TIGR00044">
    <property type="entry name" value="YggS family pyridoxal phosphate-dependent enzyme"/>
    <property type="match status" value="1"/>
</dbReference>
<dbReference type="PIRSF" id="PIRSF004848">
    <property type="entry name" value="YBL036c_PLPDEIII"/>
    <property type="match status" value="1"/>
</dbReference>
<dbReference type="GO" id="GO:0030170">
    <property type="term" value="F:pyridoxal phosphate binding"/>
    <property type="evidence" value="ECO:0007669"/>
    <property type="project" value="InterPro"/>
</dbReference>
<dbReference type="PROSITE" id="PS01211">
    <property type="entry name" value="UPF0001"/>
    <property type="match status" value="1"/>
</dbReference>
<dbReference type="CDD" id="cd00635">
    <property type="entry name" value="PLPDE_III_YBL036c_like"/>
    <property type="match status" value="1"/>
</dbReference>
<dbReference type="InterPro" id="IPR001608">
    <property type="entry name" value="Ala_racemase_N"/>
</dbReference>
<dbReference type="AlphaFoldDB" id="A0A382JW15"/>
<evidence type="ECO:0000313" key="3">
    <source>
        <dbReference type="EMBL" id="SVC15147.1"/>
    </source>
</evidence>
<organism evidence="3">
    <name type="scientific">marine metagenome</name>
    <dbReference type="NCBI Taxonomy" id="408172"/>
    <lineage>
        <taxon>unclassified sequences</taxon>
        <taxon>metagenomes</taxon>
        <taxon>ecological metagenomes</taxon>
    </lineage>
</organism>
<reference evidence="3" key="1">
    <citation type="submission" date="2018-05" db="EMBL/GenBank/DDBJ databases">
        <authorList>
            <person name="Lanie J.A."/>
            <person name="Ng W.-L."/>
            <person name="Kazmierczak K.M."/>
            <person name="Andrzejewski T.M."/>
            <person name="Davidsen T.M."/>
            <person name="Wayne K.J."/>
            <person name="Tettelin H."/>
            <person name="Glass J.I."/>
            <person name="Rusch D."/>
            <person name="Podicherti R."/>
            <person name="Tsui H.-C.T."/>
            <person name="Winkler M.E."/>
        </authorList>
    </citation>
    <scope>NUCLEOTIDE SEQUENCE</scope>
</reference>
<dbReference type="InterPro" id="IPR029066">
    <property type="entry name" value="PLP-binding_barrel"/>
</dbReference>
<sequence>MIPENLTQVKRRIIEAAKRVGRDSSDVRLLAVSKEQTDVTVAEGVHAGMTLFGENKIQEARSKIEVLGRDGLEWHFIGRLQKNKVKFIFDLFDLVHSVDSLALAEAIHKKAQTLGSCMPILLQVNVSGEKSKLGMDPLIVPKEIHRLAKLGGVKVRGLMTIPPYDRNPENSRPYYVRLRELRDTCSNLGIPGVQLDELSMGMSNDYEVAVEEGATLVRVGTGLFGPRPSLEKPIP</sequence>
<protein>
    <recommendedName>
        <fullName evidence="2">Alanine racemase N-terminal domain-containing protein</fullName>
    </recommendedName>
</protein>
<dbReference type="HAMAP" id="MF_02087">
    <property type="entry name" value="PLP_homeostasis"/>
    <property type="match status" value="1"/>
</dbReference>
<name>A0A382JW15_9ZZZZ</name>